<dbReference type="Proteomes" id="UP000516764">
    <property type="component" value="Chromosome"/>
</dbReference>
<dbReference type="EC" id="5.4.4.2" evidence="3"/>
<sequence>MNDDALHYSKNYSESGFVFAPFNSEEKAILFPDEKAEFFQEKIDFKFNNSLNEIFISDNSSKENHIKIIEKAIDSIKMGAMQKVVISREELVFLENFDLVAVYKKLLSTYKNAFVYVWYHPKVGLWLGATPETLLEVEEEVFKTMSLAGTQVANSNENIVWKSKELEEQQLVTDFIEHQLENIANSLQINKTETIKAGTLLHLRTKVSGNLNKNSSLKELISALHPTPAVCGLPRNTAKEFILENENYKRSFYTGFLGEINFNPSQKDKKETHLFVNLRCMKIDKNTASIYIGGGITKDSIANKEWEETFSKSKTMKRVL</sequence>
<comment type="similarity">
    <text evidence="2">Belongs to the isochorismate synthase family.</text>
</comment>
<keyword evidence="4 7" id="KW-0413">Isomerase</keyword>
<evidence type="ECO:0000256" key="5">
    <source>
        <dbReference type="ARBA" id="ARBA00041564"/>
    </source>
</evidence>
<feature type="domain" description="Chorismate-utilising enzyme C-terminal" evidence="6">
    <location>
        <begin position="62"/>
        <end position="312"/>
    </location>
</feature>
<dbReference type="InterPro" id="IPR015890">
    <property type="entry name" value="Chorismate_C"/>
</dbReference>
<evidence type="ECO:0000256" key="4">
    <source>
        <dbReference type="ARBA" id="ARBA00023235"/>
    </source>
</evidence>
<evidence type="ECO:0000256" key="1">
    <source>
        <dbReference type="ARBA" id="ARBA00000799"/>
    </source>
</evidence>
<accession>A0A7L8AK66</accession>
<evidence type="ECO:0000313" key="7">
    <source>
        <dbReference type="EMBL" id="QOD62418.1"/>
    </source>
</evidence>
<dbReference type="EMBL" id="CP061813">
    <property type="protein sequence ID" value="QOD62418.1"/>
    <property type="molecule type" value="Genomic_DNA"/>
</dbReference>
<dbReference type="GO" id="GO:0008909">
    <property type="term" value="F:isochorismate synthase activity"/>
    <property type="evidence" value="ECO:0007669"/>
    <property type="project" value="UniProtKB-EC"/>
</dbReference>
<dbReference type="Gene3D" id="3.60.120.10">
    <property type="entry name" value="Anthranilate synthase"/>
    <property type="match status" value="1"/>
</dbReference>
<dbReference type="PANTHER" id="PTHR42839">
    <property type="entry name" value="ISOCHORISMATE SYNTHASE ENTC"/>
    <property type="match status" value="1"/>
</dbReference>
<keyword evidence="8" id="KW-1185">Reference proteome</keyword>
<name>A0A7L8AK66_9FLAO</name>
<evidence type="ECO:0000259" key="6">
    <source>
        <dbReference type="Pfam" id="PF00425"/>
    </source>
</evidence>
<comment type="catalytic activity">
    <reaction evidence="1">
        <text>chorismate = isochorismate</text>
        <dbReference type="Rhea" id="RHEA:18985"/>
        <dbReference type="ChEBI" id="CHEBI:29748"/>
        <dbReference type="ChEBI" id="CHEBI:29780"/>
        <dbReference type="EC" id="5.4.4.2"/>
    </reaction>
</comment>
<organism evidence="7 8">
    <name type="scientific">Polaribacter haliotis</name>
    <dbReference type="NCBI Taxonomy" id="1888915"/>
    <lineage>
        <taxon>Bacteria</taxon>
        <taxon>Pseudomonadati</taxon>
        <taxon>Bacteroidota</taxon>
        <taxon>Flavobacteriia</taxon>
        <taxon>Flavobacteriales</taxon>
        <taxon>Flavobacteriaceae</taxon>
    </lineage>
</organism>
<proteinExistence type="inferred from homology"/>
<dbReference type="SUPFAM" id="SSF56322">
    <property type="entry name" value="ADC synthase"/>
    <property type="match status" value="1"/>
</dbReference>
<dbReference type="InterPro" id="IPR005801">
    <property type="entry name" value="ADC_synthase"/>
</dbReference>
<evidence type="ECO:0000256" key="3">
    <source>
        <dbReference type="ARBA" id="ARBA00012824"/>
    </source>
</evidence>
<dbReference type="InterPro" id="IPR004561">
    <property type="entry name" value="IsoChor_synthase"/>
</dbReference>
<evidence type="ECO:0000256" key="2">
    <source>
        <dbReference type="ARBA" id="ARBA00005297"/>
    </source>
</evidence>
<dbReference type="KEGG" id="phal:H9I45_03975"/>
<protein>
    <recommendedName>
        <fullName evidence="3">isochorismate synthase</fullName>
        <ecNumber evidence="3">5.4.4.2</ecNumber>
    </recommendedName>
    <alternativeName>
        <fullName evidence="5">Isochorismate mutase</fullName>
    </alternativeName>
</protein>
<dbReference type="Pfam" id="PF00425">
    <property type="entry name" value="Chorismate_bind"/>
    <property type="match status" value="1"/>
</dbReference>
<dbReference type="AlphaFoldDB" id="A0A7L8AK66"/>
<dbReference type="OrthoDB" id="9806579at2"/>
<reference evidence="7 8" key="1">
    <citation type="journal article" date="2016" name="Int. J. Syst. Evol. Microbiol.">
        <title>Polaribacter haliotis sp. nov., isolated from the gut of abalone Haliotis discus hannai.</title>
        <authorList>
            <person name="Kim Y.O."/>
            <person name="Park I.S."/>
            <person name="Park S."/>
            <person name="Nam B.H."/>
            <person name="Park J.M."/>
            <person name="Kim D.G."/>
            <person name="Yoon J.H."/>
        </authorList>
    </citation>
    <scope>NUCLEOTIDE SEQUENCE [LARGE SCALE GENOMIC DNA]</scope>
    <source>
        <strain evidence="7 8">KCTC 52418</strain>
    </source>
</reference>
<gene>
    <name evidence="7" type="ORF">H9I45_03975</name>
</gene>
<dbReference type="PANTHER" id="PTHR42839:SF2">
    <property type="entry name" value="ISOCHORISMATE SYNTHASE ENTC"/>
    <property type="match status" value="1"/>
</dbReference>
<dbReference type="NCBIfam" id="TIGR00543">
    <property type="entry name" value="isochor_syn"/>
    <property type="match status" value="1"/>
</dbReference>
<evidence type="ECO:0000313" key="8">
    <source>
        <dbReference type="Proteomes" id="UP000516764"/>
    </source>
</evidence>